<dbReference type="SUPFAM" id="SSF69322">
    <property type="entry name" value="Tricorn protease domain 2"/>
    <property type="match status" value="1"/>
</dbReference>
<evidence type="ECO:0000259" key="4">
    <source>
        <dbReference type="Pfam" id="PF17748"/>
    </source>
</evidence>
<dbReference type="EMBL" id="KQ087256">
    <property type="protein sequence ID" value="KLT39543.1"/>
    <property type="molecule type" value="Genomic_DNA"/>
</dbReference>
<feature type="domain" description="Vid27 PH-like" evidence="3">
    <location>
        <begin position="234"/>
        <end position="338"/>
    </location>
</feature>
<accession>A0A0J0XER8</accession>
<feature type="region of interest" description="Disordered" evidence="1">
    <location>
        <begin position="367"/>
        <end position="404"/>
    </location>
</feature>
<feature type="compositionally biased region" description="Polar residues" evidence="1">
    <location>
        <begin position="745"/>
        <end position="761"/>
    </location>
</feature>
<proteinExistence type="predicted"/>
<dbReference type="Gene3D" id="2.130.10.10">
    <property type="entry name" value="YVTN repeat-like/Quinoprotein amine dehydrogenase"/>
    <property type="match status" value="1"/>
</dbReference>
<organism evidence="5 6">
    <name type="scientific">Cutaneotrichosporon oleaginosum</name>
    <dbReference type="NCBI Taxonomy" id="879819"/>
    <lineage>
        <taxon>Eukaryota</taxon>
        <taxon>Fungi</taxon>
        <taxon>Dikarya</taxon>
        <taxon>Basidiomycota</taxon>
        <taxon>Agaricomycotina</taxon>
        <taxon>Tremellomycetes</taxon>
        <taxon>Trichosporonales</taxon>
        <taxon>Trichosporonaceae</taxon>
        <taxon>Cutaneotrichosporon</taxon>
    </lineage>
</organism>
<dbReference type="AlphaFoldDB" id="A0A0J0XER8"/>
<dbReference type="GeneID" id="28984876"/>
<name>A0A0J0XER8_9TREE</name>
<dbReference type="GO" id="GO:0005634">
    <property type="term" value="C:nucleus"/>
    <property type="evidence" value="ECO:0007669"/>
    <property type="project" value="TreeGrafter"/>
</dbReference>
<gene>
    <name evidence="5" type="ORF">CC85DRAFT_288458</name>
</gene>
<dbReference type="Pfam" id="PF17747">
    <property type="entry name" value="VID27_PH"/>
    <property type="match status" value="1"/>
</dbReference>
<dbReference type="InterPro" id="IPR040979">
    <property type="entry name" value="Vid27_N"/>
</dbReference>
<dbReference type="STRING" id="879819.A0A0J0XER8"/>
<dbReference type="PANTHER" id="PTHR31913">
    <property type="entry name" value="VACUOLAR IMPORT AND DEGRADATION PROTEIN 27"/>
    <property type="match status" value="1"/>
</dbReference>
<feature type="domain" description="Vacuolar import/degradation Vid27 C-terminal" evidence="2">
    <location>
        <begin position="407"/>
        <end position="753"/>
    </location>
</feature>
<evidence type="ECO:0000313" key="6">
    <source>
        <dbReference type="Proteomes" id="UP000053611"/>
    </source>
</evidence>
<dbReference type="Pfam" id="PF08553">
    <property type="entry name" value="VID27"/>
    <property type="match status" value="1"/>
</dbReference>
<dbReference type="OrthoDB" id="10251113at2759"/>
<protein>
    <submittedName>
        <fullName evidence="5">Cytoplasm protein</fullName>
    </submittedName>
</protein>
<dbReference type="InterPro" id="IPR040768">
    <property type="entry name" value="Vid27_PH"/>
</dbReference>
<dbReference type="Proteomes" id="UP000053611">
    <property type="component" value="Unassembled WGS sequence"/>
</dbReference>
<evidence type="ECO:0000313" key="5">
    <source>
        <dbReference type="EMBL" id="KLT39543.1"/>
    </source>
</evidence>
<dbReference type="InterPro" id="IPR015943">
    <property type="entry name" value="WD40/YVTN_repeat-like_dom_sf"/>
</dbReference>
<feature type="compositionally biased region" description="Acidic residues" evidence="1">
    <location>
        <begin position="216"/>
        <end position="228"/>
    </location>
</feature>
<dbReference type="InterPro" id="IPR013863">
    <property type="entry name" value="VID27_C"/>
</dbReference>
<feature type="compositionally biased region" description="Low complexity" evidence="1">
    <location>
        <begin position="185"/>
        <end position="213"/>
    </location>
</feature>
<dbReference type="FunFam" id="2.130.10.10:FF:000905">
    <property type="entry name" value="Unplaced genomic scaffold supercont1.13, whole genome shotgun sequence"/>
    <property type="match status" value="1"/>
</dbReference>
<dbReference type="Pfam" id="PF17748">
    <property type="entry name" value="VID27_N"/>
    <property type="match status" value="1"/>
</dbReference>
<keyword evidence="6" id="KW-1185">Reference proteome</keyword>
<evidence type="ECO:0000259" key="3">
    <source>
        <dbReference type="Pfam" id="PF17747"/>
    </source>
</evidence>
<evidence type="ECO:0000259" key="2">
    <source>
        <dbReference type="Pfam" id="PF08553"/>
    </source>
</evidence>
<dbReference type="InterPro" id="IPR040458">
    <property type="entry name" value="Vid27"/>
</dbReference>
<feature type="compositionally biased region" description="Acidic residues" evidence="1">
    <location>
        <begin position="367"/>
        <end position="399"/>
    </location>
</feature>
<feature type="region of interest" description="Disordered" evidence="1">
    <location>
        <begin position="745"/>
        <end position="779"/>
    </location>
</feature>
<reference evidence="5 6" key="1">
    <citation type="submission" date="2015-03" db="EMBL/GenBank/DDBJ databases">
        <title>Genomics and transcriptomics of the oil-accumulating basidiomycete yeast T. oleaginosus allow insights into substrate utilization and the diverse evolutionary trajectories of mating systems in fungi.</title>
        <authorList>
            <consortium name="DOE Joint Genome Institute"/>
            <person name="Kourist R."/>
            <person name="Kracht O."/>
            <person name="Bracharz F."/>
            <person name="Lipzen A."/>
            <person name="Nolan M."/>
            <person name="Ohm R."/>
            <person name="Grigoriev I."/>
            <person name="Sun S."/>
            <person name="Heitman J."/>
            <person name="Bruck T."/>
            <person name="Nowrousian M."/>
        </authorList>
    </citation>
    <scope>NUCLEOTIDE SEQUENCE [LARGE SCALE GENOMIC DNA]</scope>
    <source>
        <strain evidence="5 6">IBC0246</strain>
    </source>
</reference>
<evidence type="ECO:0000256" key="1">
    <source>
        <dbReference type="SAM" id="MobiDB-lite"/>
    </source>
</evidence>
<dbReference type="GO" id="GO:0005737">
    <property type="term" value="C:cytoplasm"/>
    <property type="evidence" value="ECO:0007669"/>
    <property type="project" value="TreeGrafter"/>
</dbReference>
<feature type="domain" description="Vid27 N-terminal" evidence="4">
    <location>
        <begin position="1"/>
        <end position="164"/>
    </location>
</feature>
<sequence>MFVLKSLFGQMWGNPSNPELIQIPAGQLYLVRPDSIKGSRECIFKDCVATIRRTGVEFQYQLVVTRAYEEGEEQLLEEDAESDDERVFLIDQALGFRFGSLDGDATFAWRDLSGDEGDLWEFIANKTVGNATCKMFEVTLLQCIYERKYSESHDLASDDDLEALKYYEDPKPRSAPTSPLKITNPVSTPAPQPAAVSTPTATAVDTAVSPAQAEAHEEEEEADGEDPFEGIPILHRAPAELYLFDLDADVFVIQEKEVSVDMLSNGNYDTWIVVRKNKTPFISLPIDAEMNPRFDIANRAFMFTFRETEGLPGMTWCLRFSEDVFSEWKDKFAVYMWENSNKLPYAKEKPVEQRYIQDAYNDGDVEMADADEEPEPPAEEEEDDYSESEEEYEEEDSQDEAFGRESKNEMLAVGYKNDMSFVTRGNMIGVFAHDRDKVKFRTAIDRIKGMDGNNFTPNKIMLHNQDADMLMLDPLQKNSVYRMDLEYGKIVDEWKVSDDVEVNNIIPDSKYAQMNPQQTLIGHSHNGIFRIDPRVAGNKLVESQFKQYVSKNDFSAAATTESGKLAVASNKGDIRLFDTIGKNAKTALPPLGDPIIGVDVSADGRWVVATCKTYLLLIDTLIGDGRYKGSLGFDRSFPADSKPVPRRLQLKPEHVAYMEDPVSFTPARFNTGINEAEKTIVTSTGKYIITWNFRRLKQGRTDDYQIKKYDSRVVADNFKYGADKNIIVALEHNVLMANKNQLSKATRNSLAPSRASLTTPVSKLRQGGDSRSNIVNSPY</sequence>
<feature type="compositionally biased region" description="Polar residues" evidence="1">
    <location>
        <begin position="769"/>
        <end position="779"/>
    </location>
</feature>
<dbReference type="PANTHER" id="PTHR31913:SF0">
    <property type="entry name" value="VACUOLAR IMPORT AND DEGRADATION PROTEIN 27"/>
    <property type="match status" value="1"/>
</dbReference>
<feature type="region of interest" description="Disordered" evidence="1">
    <location>
        <begin position="169"/>
        <end position="229"/>
    </location>
</feature>